<dbReference type="EnsemblMetazoa" id="RPRC000228-RA">
    <property type="protein sequence ID" value="RPRC000228-PA"/>
    <property type="gene ID" value="RPRC000228"/>
</dbReference>
<sequence length="364" mass="40623">MGTVLEQDSILQVTELTKDALQKISEMHKSMYGVNHVKFVKMYSYFVKHIQAYGCSLLHKRYCSLKKGNNENNSCNGVAVGKDVYELVSAYCHRPLCTTKDLPKKDFRIATWNLTDMCREKAENNAIREVFCLTILENSYVMNSKFLCVNESTNGKVPEGGSNLGFMYNAQLLRHVLVKVVQDNSMMHAAEANITFCGSTLNVLNIHLLSNSCESSFTTLTENVNPTIILGDFSLLKNCDKSAPASYKPLFSPSTSTKSTSFVKQFCYDNIYFKETSLNQYAGESGIVRNGLCHLAIPKGWNWNGPVLNQGILQHQKNNHFFGVRKSSNGITPVKTQFPACSSILDQKSSSNVDFSVFDILAST</sequence>
<accession>T1H890</accession>
<dbReference type="InterPro" id="IPR036691">
    <property type="entry name" value="Endo/exonu/phosph_ase_sf"/>
</dbReference>
<dbReference type="InParanoid" id="T1H890"/>
<dbReference type="SUPFAM" id="SSF56219">
    <property type="entry name" value="DNase I-like"/>
    <property type="match status" value="1"/>
</dbReference>
<keyword evidence="2" id="KW-1185">Reference proteome</keyword>
<reference evidence="1" key="1">
    <citation type="submission" date="2015-05" db="UniProtKB">
        <authorList>
            <consortium name="EnsemblMetazoa"/>
        </authorList>
    </citation>
    <scope>IDENTIFICATION</scope>
</reference>
<dbReference type="EMBL" id="ACPB03010434">
    <property type="status" value="NOT_ANNOTATED_CDS"/>
    <property type="molecule type" value="Genomic_DNA"/>
</dbReference>
<dbReference type="AlphaFoldDB" id="T1H890"/>
<dbReference type="Proteomes" id="UP000015103">
    <property type="component" value="Unassembled WGS sequence"/>
</dbReference>
<dbReference type="EMBL" id="ACPB03010433">
    <property type="status" value="NOT_ANNOTATED_CDS"/>
    <property type="molecule type" value="Genomic_DNA"/>
</dbReference>
<proteinExistence type="predicted"/>
<dbReference type="STRING" id="13249.T1H890"/>
<dbReference type="EMBL" id="ACPB03010432">
    <property type="status" value="NOT_ANNOTATED_CDS"/>
    <property type="molecule type" value="Genomic_DNA"/>
</dbReference>
<evidence type="ECO:0008006" key="3">
    <source>
        <dbReference type="Google" id="ProtNLM"/>
    </source>
</evidence>
<dbReference type="HOGENOM" id="CLU_761455_0_0_1"/>
<evidence type="ECO:0000313" key="1">
    <source>
        <dbReference type="EnsemblMetazoa" id="RPRC000228-PA"/>
    </source>
</evidence>
<organism evidence="1 2">
    <name type="scientific">Rhodnius prolixus</name>
    <name type="common">Triatomid bug</name>
    <dbReference type="NCBI Taxonomy" id="13249"/>
    <lineage>
        <taxon>Eukaryota</taxon>
        <taxon>Metazoa</taxon>
        <taxon>Ecdysozoa</taxon>
        <taxon>Arthropoda</taxon>
        <taxon>Hexapoda</taxon>
        <taxon>Insecta</taxon>
        <taxon>Pterygota</taxon>
        <taxon>Neoptera</taxon>
        <taxon>Paraneoptera</taxon>
        <taxon>Hemiptera</taxon>
        <taxon>Heteroptera</taxon>
        <taxon>Panheteroptera</taxon>
        <taxon>Cimicomorpha</taxon>
        <taxon>Reduviidae</taxon>
        <taxon>Triatominae</taxon>
        <taxon>Rhodnius</taxon>
    </lineage>
</organism>
<protein>
    <recommendedName>
        <fullName evidence="3">Endonuclease/exonuclease/phosphatase domain-containing protein</fullName>
    </recommendedName>
</protein>
<dbReference type="VEuPathDB" id="VectorBase:RPRC000228"/>
<evidence type="ECO:0000313" key="2">
    <source>
        <dbReference type="Proteomes" id="UP000015103"/>
    </source>
</evidence>
<name>T1H890_RHOPR</name>